<sequence length="1408" mass="161609">MSNPRYDWKRFWYPKGGTYRLNFAGYLDDPESSYAYITNPEVIPFEVIAGTPCLVFLGEPGIGKSTALYQAFEQSIRQGKPALKFELRGYNSSAELCNEIFGHPKFQAWFNGTHQLDLFLDSLDEGLLSLNVLSDTLSRELGKYFCERLQLRLTCRTADWRSTLEEDLRQLWGKDNLGVYELAPLRQVDVKKAAEENNLDSEAFLQEIQGREAAPLAIQPITLKFLLKIYQEDGQLPSTKKELYCKGRRNLCEENNPRRRDAGFKGDLDTDERMMIAGRIAAVTIFANRAAIWRGLGDAANKDVAIRELCGSETLNGREFRVTEAAVCEVLKITSLFSSYGNEHDRFCFTHQTYAEFLAAWYLAQRPMTLAQRMSLLQHPADPDKKLVPQLHEVAAWLASLLPDVFREIVKTDPDVMLQSDVATADQEGCAALVESLLRLHNEEKLLYEPRSWLYQKLKSRDLVAQIQPYITDITKSVDARYVAIDIARACQLTSFQHDLVDVALDASQPYWVRVNAAHTVCEIGDTEIKAKLKPLALGEAGEDPDNELKGYGLQTIYPSHLTTNEVFDMLTHPKSNVIGGTYQNFVAKDFPKHLRSADLPLALKWVEAQQPRHELRYPFGELSDAIMSLAWEHLESPEILESFARIALTRWSNYQQIISERKKPSFESLLLHNDVRRRLLLEKLVSIIPLSSNKEPIWLLGQRIQIILQEDLRWMTEQLQSSTSEHTQQIWAQLIKRIFRNPEYSPDEAKTILSVSQTNEVLHKVFQSWIEPIELDSPEAEVEQQEWIQRDNSLLEPPLADRIIACLNEFESGNLTAWWSLNREMTLMPYSKRYDDIRRQPDITALNGWQIVEPLTRSRIVDAAEKFVLNWQRESQDCLNLYESDVAGYKAPRLLLQERPHFIFNLSAETWKMWASTIINTYSMSNDSRYVEPHLVLTKLAYQHAPAEFINTLIDLIDSENSDYGNIFITRSIQTCWDEPLAIALLNKLEDTTLKPSSVGQLLEDLLAHKVFAAKRFAESLIPVPLPSVGEQRSRAISAARALMLYAEDAGWSVVWSAIQQDPEFGREVLESVSYSARQTGSIEWRLSEEQVLELYRWLRKEYPPIEKPKLQEEKEKTFSLEDWATKPRDSVVKWQATILQHLKERRTPQACKALRCIAHESPEMAEKLKRILLEAQLTTRRRTWSAPTPQEVLKVTSDQNVRLVNGADQLLDVVVESLDRLNQKLQGETPSAIFLWNQWKQGDQIVFRPKDEQVLSNYIKLHLKEDLKQRGVIAKREVEIRRRHGDKGVAASGERVDIQVDAFVRLPNGEICDYVSVIIEVKGCWNKDLDTAMQTQLVDRYLKDNSCQHGLYLIGWFNCKQWDRKDSSKPPKLSIEEAIQKFETQAAELSKQGVKVKAVVLNTSLR</sequence>
<accession>A0ACD5GPY0</accession>
<reference evidence="1 2" key="1">
    <citation type="journal article" date="2016" name="Genome Announc.">
        <title>Draft Genome Sequence of the Thermotolerant Cyanobacterium Desertifilum sp. IPPAS B-1220.</title>
        <authorList>
            <person name="Mironov K.S."/>
            <person name="Sinetova M.A."/>
            <person name="Bolatkhan K."/>
            <person name="Zayadan B.K."/>
            <person name="Ustinova V.V."/>
            <person name="Kupriyanova E.V."/>
            <person name="Skrypnik A.N."/>
            <person name="Gogoleva N.E."/>
            <person name="Gogolev Y.V."/>
            <person name="Los D.A."/>
        </authorList>
    </citation>
    <scope>NUCLEOTIDE SEQUENCE [LARGE SCALE GENOMIC DNA]</scope>
    <source>
        <strain evidence="1 2">IPPAS B-1220</strain>
    </source>
</reference>
<dbReference type="EMBL" id="CP182909">
    <property type="protein sequence ID" value="XPM62526.1"/>
    <property type="molecule type" value="Genomic_DNA"/>
</dbReference>
<organism evidence="1 2">
    <name type="scientific">Desertifilum tharense IPPAS B-1220</name>
    <dbReference type="NCBI Taxonomy" id="1781255"/>
    <lineage>
        <taxon>Bacteria</taxon>
        <taxon>Bacillati</taxon>
        <taxon>Cyanobacteriota</taxon>
        <taxon>Cyanophyceae</taxon>
        <taxon>Desertifilales</taxon>
        <taxon>Desertifilaceae</taxon>
        <taxon>Desertifilum</taxon>
    </lineage>
</organism>
<protein>
    <submittedName>
        <fullName evidence="1">NACHT domain-containing protein</fullName>
    </submittedName>
</protein>
<gene>
    <name evidence="1" type="ORF">BH720_022950</name>
</gene>
<evidence type="ECO:0000313" key="1">
    <source>
        <dbReference type="EMBL" id="XPM62526.1"/>
    </source>
</evidence>
<keyword evidence="2" id="KW-1185">Reference proteome</keyword>
<evidence type="ECO:0000313" key="2">
    <source>
        <dbReference type="Proteomes" id="UP000095472"/>
    </source>
</evidence>
<proteinExistence type="predicted"/>
<dbReference type="Proteomes" id="UP000095472">
    <property type="component" value="Chromosome"/>
</dbReference>
<name>A0ACD5GPY0_9CYAN</name>